<feature type="region of interest" description="Disordered" evidence="1">
    <location>
        <begin position="1"/>
        <end position="63"/>
    </location>
</feature>
<reference evidence="2 3" key="1">
    <citation type="submission" date="2018-10" db="EMBL/GenBank/DDBJ databases">
        <title>Fifty Aureobasidium pullulans genomes reveal a recombining polyextremotolerant generalist.</title>
        <authorList>
            <person name="Gostincar C."/>
            <person name="Turk M."/>
            <person name="Zajc J."/>
            <person name="Gunde-Cimerman N."/>
        </authorList>
    </citation>
    <scope>NUCLEOTIDE SEQUENCE [LARGE SCALE GENOMIC DNA]</scope>
    <source>
        <strain evidence="2 3">EXF-3403</strain>
    </source>
</reference>
<feature type="region of interest" description="Disordered" evidence="1">
    <location>
        <begin position="759"/>
        <end position="792"/>
    </location>
</feature>
<feature type="compositionally biased region" description="Polar residues" evidence="1">
    <location>
        <begin position="509"/>
        <end position="523"/>
    </location>
</feature>
<feature type="compositionally biased region" description="Acidic residues" evidence="1">
    <location>
        <begin position="9"/>
        <end position="21"/>
    </location>
</feature>
<sequence length="792" mass="88346">MTALRTVFEEESDDEDYDETSPEVKDPEYGNSLGAPESRSIALDATAPDAHATGDLSISDTHDQAEMNRLSRLAVTTLGSSDESTESNADMAIVIDDQNPRGDTESEDEVIHQPSNERSSPHNVPERHGLSSVITQEGTAAGSNFNYAITELDEIHNFPIYEDGISTLLEEIPIKSESSRALKQRKIDRLSDDRGTGIFLNPDYARILNSSTGRHSVTADPEMFLEEEKKLDLQGDGENVDDLLSVWRRDHKPDDAKARALDRRHARDELVSWRHTFDSVPEGPVDPDYARILGSAAPAVFQSTDTANGRFSPERWPRKVYGPDHDEEYRRIFQRHEMSFGQPLTRSRVPLVEKMTCSSCGLLKTPREFSSSVRGTGIFHGGRTCQTCQSILQQDTGYRDDSDEPIRQEKCADGSGGSSQSITSSCSTARRGRSKNNTSLQDSWSPKKEPCSKSTTPVGYTKQKSILQDIRGSRPARPKSQVETNSDPDGFLERLEQRDQQIQRGMPHISTTDVDSPSSWRPETSISQLPIVSRLRFVKLGVMTGPNQLPIWIKMSRSAPFSELFIAAVQSDEALRNHVFMLPGQFVRWDDTPDKLDLKDEDCFEMRELPDTWLSHIVSTHSLEAEEAIRERSVVTVKSEHTPEAGGTTRHSSAMTSPVGPTIDDETQAELLAIANETAEDVMSECSASDSHESSEDAMSKRSTSERQRSLGSQRQHEPYNTSYKSENASPSPPAFQRSRDTSLIRSIKAGVKRALHEEYYSYDGNSKRQKHDDTSPGGMQLDEPTQGYNLR</sequence>
<feature type="compositionally biased region" description="Low complexity" evidence="1">
    <location>
        <begin position="418"/>
        <end position="427"/>
    </location>
</feature>
<feature type="compositionally biased region" description="Basic and acidic residues" evidence="1">
    <location>
        <begin position="397"/>
        <end position="412"/>
    </location>
</feature>
<evidence type="ECO:0000313" key="3">
    <source>
        <dbReference type="Proteomes" id="UP000310039"/>
    </source>
</evidence>
<dbReference type="Gene3D" id="3.10.20.90">
    <property type="entry name" value="Phosphatidylinositol 3-kinase Catalytic Subunit, Chain A, domain 1"/>
    <property type="match status" value="1"/>
</dbReference>
<proteinExistence type="predicted"/>
<feature type="compositionally biased region" description="Polar residues" evidence="1">
    <location>
        <begin position="710"/>
        <end position="730"/>
    </location>
</feature>
<feature type="compositionally biased region" description="Basic and acidic residues" evidence="1">
    <location>
        <begin position="633"/>
        <end position="643"/>
    </location>
</feature>
<gene>
    <name evidence="2" type="ORF">D6C84_03693</name>
</gene>
<organism evidence="2 3">
    <name type="scientific">Aureobasidium pullulans</name>
    <name type="common">Black yeast</name>
    <name type="synonym">Pullularia pullulans</name>
    <dbReference type="NCBI Taxonomy" id="5580"/>
    <lineage>
        <taxon>Eukaryota</taxon>
        <taxon>Fungi</taxon>
        <taxon>Dikarya</taxon>
        <taxon>Ascomycota</taxon>
        <taxon>Pezizomycotina</taxon>
        <taxon>Dothideomycetes</taxon>
        <taxon>Dothideomycetidae</taxon>
        <taxon>Dothideales</taxon>
        <taxon>Saccotheciaceae</taxon>
        <taxon>Aureobasidium</taxon>
    </lineage>
</organism>
<feature type="region of interest" description="Disordered" evidence="1">
    <location>
        <begin position="633"/>
        <end position="663"/>
    </location>
</feature>
<feature type="region of interest" description="Disordered" evidence="1">
    <location>
        <begin position="98"/>
        <end position="129"/>
    </location>
</feature>
<feature type="compositionally biased region" description="Basic and acidic residues" evidence="1">
    <location>
        <begin position="690"/>
        <end position="709"/>
    </location>
</feature>
<feature type="region of interest" description="Disordered" evidence="1">
    <location>
        <begin position="681"/>
        <end position="744"/>
    </location>
</feature>
<comment type="caution">
    <text evidence="2">The sequence shown here is derived from an EMBL/GenBank/DDBJ whole genome shotgun (WGS) entry which is preliminary data.</text>
</comment>
<name>A0A4S9XYF0_AURPU</name>
<feature type="compositionally biased region" description="Polar residues" evidence="1">
    <location>
        <begin position="113"/>
        <end position="122"/>
    </location>
</feature>
<dbReference type="EMBL" id="QZBT01000038">
    <property type="protein sequence ID" value="THZ84970.1"/>
    <property type="molecule type" value="Genomic_DNA"/>
</dbReference>
<evidence type="ECO:0000313" key="2">
    <source>
        <dbReference type="EMBL" id="THZ84970.1"/>
    </source>
</evidence>
<evidence type="ECO:0000256" key="1">
    <source>
        <dbReference type="SAM" id="MobiDB-lite"/>
    </source>
</evidence>
<dbReference type="AlphaFoldDB" id="A0A4S9XYF0"/>
<feature type="compositionally biased region" description="Basic and acidic residues" evidence="1">
    <location>
        <begin position="491"/>
        <end position="501"/>
    </location>
</feature>
<dbReference type="Proteomes" id="UP000310039">
    <property type="component" value="Unassembled WGS sequence"/>
</dbReference>
<feature type="region of interest" description="Disordered" evidence="1">
    <location>
        <begin position="396"/>
        <end position="523"/>
    </location>
</feature>
<feature type="compositionally biased region" description="Polar residues" evidence="1">
    <location>
        <begin position="435"/>
        <end position="444"/>
    </location>
</feature>
<accession>A0A4S9XYF0</accession>
<feature type="compositionally biased region" description="Polar residues" evidence="1">
    <location>
        <begin position="452"/>
        <end position="466"/>
    </location>
</feature>
<protein>
    <submittedName>
        <fullName evidence="2">Uncharacterized protein</fullName>
    </submittedName>
</protein>
<dbReference type="CDD" id="cd01763">
    <property type="entry name" value="Ubl_SUMO_like"/>
    <property type="match status" value="1"/>
</dbReference>